<evidence type="ECO:0000256" key="7">
    <source>
        <dbReference type="SAM" id="Phobius"/>
    </source>
</evidence>
<keyword evidence="3 7" id="KW-1133">Transmembrane helix</keyword>
<evidence type="ECO:0000256" key="2">
    <source>
        <dbReference type="ARBA" id="ARBA00022692"/>
    </source>
</evidence>
<evidence type="ECO:0000256" key="6">
    <source>
        <dbReference type="SAM" id="MobiDB-lite"/>
    </source>
</evidence>
<name>Q1N0T3_9GAMM</name>
<dbReference type="NCBIfam" id="TIGR01352">
    <property type="entry name" value="tonB_Cterm"/>
    <property type="match status" value="1"/>
</dbReference>
<accession>Q1N0T3</accession>
<evidence type="ECO:0000256" key="5">
    <source>
        <dbReference type="SAM" id="Coils"/>
    </source>
</evidence>
<evidence type="ECO:0000256" key="1">
    <source>
        <dbReference type="ARBA" id="ARBA00004167"/>
    </source>
</evidence>
<dbReference type="PANTHER" id="PTHR33446:SF2">
    <property type="entry name" value="PROTEIN TONB"/>
    <property type="match status" value="1"/>
</dbReference>
<reference evidence="8 9" key="1">
    <citation type="submission" date="2006-03" db="EMBL/GenBank/DDBJ databases">
        <authorList>
            <person name="Pinhassi J."/>
            <person name="Pedros-Alio C."/>
            <person name="Ferriera S."/>
            <person name="Johnson J."/>
            <person name="Kravitz S."/>
            <person name="Halpern A."/>
            <person name="Remington K."/>
            <person name="Beeson K."/>
            <person name="Tran B."/>
            <person name="Rogers Y.-H."/>
            <person name="Friedman R."/>
            <person name="Venter J.C."/>
        </authorList>
    </citation>
    <scope>NUCLEOTIDE SEQUENCE [LARGE SCALE GENOMIC DNA]</scope>
    <source>
        <strain evidence="8 9">RED65</strain>
    </source>
</reference>
<dbReference type="AlphaFoldDB" id="Q1N0T3"/>
<comment type="caution">
    <text evidence="8">The sequence shown here is derived from an EMBL/GenBank/DDBJ whole genome shotgun (WGS) entry which is preliminary data.</text>
</comment>
<protein>
    <recommendedName>
        <fullName evidence="10">Protein TolA</fullName>
    </recommendedName>
</protein>
<dbReference type="GO" id="GO:0031992">
    <property type="term" value="F:energy transducer activity"/>
    <property type="evidence" value="ECO:0007669"/>
    <property type="project" value="TreeGrafter"/>
</dbReference>
<evidence type="ECO:0000256" key="4">
    <source>
        <dbReference type="ARBA" id="ARBA00023136"/>
    </source>
</evidence>
<keyword evidence="4 7" id="KW-0472">Membrane</keyword>
<dbReference type="GO" id="GO:0098797">
    <property type="term" value="C:plasma membrane protein complex"/>
    <property type="evidence" value="ECO:0007669"/>
    <property type="project" value="TreeGrafter"/>
</dbReference>
<feature type="compositionally biased region" description="Basic and acidic residues" evidence="6">
    <location>
        <begin position="80"/>
        <end position="106"/>
    </location>
</feature>
<keyword evidence="5" id="KW-0175">Coiled coil</keyword>
<dbReference type="Proteomes" id="UP000004263">
    <property type="component" value="Unassembled WGS sequence"/>
</dbReference>
<keyword evidence="2 7" id="KW-0812">Transmembrane</keyword>
<dbReference type="Pfam" id="PF13103">
    <property type="entry name" value="TonB_2"/>
    <property type="match status" value="1"/>
</dbReference>
<dbReference type="HOGENOM" id="CLU_038804_0_0_6"/>
<dbReference type="RefSeq" id="WP_007016351.1">
    <property type="nucleotide sequence ID" value="NZ_AAQH01000013.1"/>
</dbReference>
<proteinExistence type="predicted"/>
<dbReference type="STRING" id="207949.RED65_05169"/>
<dbReference type="EMBL" id="AAQH01000013">
    <property type="protein sequence ID" value="EAT11750.1"/>
    <property type="molecule type" value="Genomic_DNA"/>
</dbReference>
<keyword evidence="9" id="KW-1185">Reference proteome</keyword>
<dbReference type="InterPro" id="IPR051045">
    <property type="entry name" value="TonB-dependent_transducer"/>
</dbReference>
<feature type="transmembrane region" description="Helical" evidence="7">
    <location>
        <begin position="15"/>
        <end position="37"/>
    </location>
</feature>
<evidence type="ECO:0008006" key="10">
    <source>
        <dbReference type="Google" id="ProtNLM"/>
    </source>
</evidence>
<feature type="region of interest" description="Disordered" evidence="6">
    <location>
        <begin position="55"/>
        <end position="111"/>
    </location>
</feature>
<dbReference type="OrthoDB" id="9779830at2"/>
<dbReference type="PANTHER" id="PTHR33446">
    <property type="entry name" value="PROTEIN TONB-RELATED"/>
    <property type="match status" value="1"/>
</dbReference>
<evidence type="ECO:0000256" key="3">
    <source>
        <dbReference type="ARBA" id="ARBA00022989"/>
    </source>
</evidence>
<gene>
    <name evidence="8" type="ORF">RED65_05169</name>
</gene>
<evidence type="ECO:0000313" key="9">
    <source>
        <dbReference type="Proteomes" id="UP000004263"/>
    </source>
</evidence>
<evidence type="ECO:0000313" key="8">
    <source>
        <dbReference type="EMBL" id="EAT11750.1"/>
    </source>
</evidence>
<sequence>MMESPRLHFFDPRSFTIPSILSGTIVLSSIILLLAPWSKSEPMVYKTPKHVSATLVQLDKPKPKKVVKKPKPKPKPVQKPKVESKPKTNQEKAKPAKPKPAEKPEAKINPQPIEDNFAEQLAQEESQRELERLMKEEEAAKQAEQEQEAVNDYTSQIVGLIQSVWRFPPSAKHDQVVMLKVFLVPTGEVTEVQLLESSGNPALDRSAEQAVWKVGKLPVPDDVVLFEKQFRQIILKLQPENARL</sequence>
<dbReference type="InterPro" id="IPR006260">
    <property type="entry name" value="TonB/TolA_C"/>
</dbReference>
<organism evidence="8 9">
    <name type="scientific">Bermanella marisrubri</name>
    <dbReference type="NCBI Taxonomy" id="207949"/>
    <lineage>
        <taxon>Bacteria</taxon>
        <taxon>Pseudomonadati</taxon>
        <taxon>Pseudomonadota</taxon>
        <taxon>Gammaproteobacteria</taxon>
        <taxon>Oceanospirillales</taxon>
        <taxon>Oceanospirillaceae</taxon>
        <taxon>Bermanella</taxon>
    </lineage>
</organism>
<dbReference type="SUPFAM" id="SSF74653">
    <property type="entry name" value="TolA/TonB C-terminal domain"/>
    <property type="match status" value="1"/>
</dbReference>
<dbReference type="Gene3D" id="3.30.1150.10">
    <property type="match status" value="1"/>
</dbReference>
<feature type="compositionally biased region" description="Basic residues" evidence="6">
    <location>
        <begin position="62"/>
        <end position="78"/>
    </location>
</feature>
<comment type="subcellular location">
    <subcellularLocation>
        <location evidence="1">Membrane</location>
        <topology evidence="1">Single-pass membrane protein</topology>
    </subcellularLocation>
</comment>
<feature type="coiled-coil region" evidence="5">
    <location>
        <begin position="123"/>
        <end position="156"/>
    </location>
</feature>